<evidence type="ECO:0008006" key="4">
    <source>
        <dbReference type="Google" id="ProtNLM"/>
    </source>
</evidence>
<dbReference type="EMBL" id="JAOSID010000005">
    <property type="protein sequence ID" value="MDO8168155.1"/>
    <property type="molecule type" value="Genomic_DNA"/>
</dbReference>
<gene>
    <name evidence="2" type="ORF">OC680_01520</name>
</gene>
<keyword evidence="3" id="KW-1185">Reference proteome</keyword>
<feature type="coiled-coil region" evidence="1">
    <location>
        <begin position="64"/>
        <end position="91"/>
    </location>
</feature>
<dbReference type="Proteomes" id="UP001172036">
    <property type="component" value="Unassembled WGS sequence"/>
</dbReference>
<protein>
    <recommendedName>
        <fullName evidence="4">Effector</fullName>
    </recommendedName>
</protein>
<keyword evidence="1" id="KW-0175">Coiled coil</keyword>
<comment type="caution">
    <text evidence="2">The sequence shown here is derived from an EMBL/GenBank/DDBJ whole genome shotgun (WGS) entry which is preliminary data.</text>
</comment>
<accession>A0ABT9DDQ3</accession>
<evidence type="ECO:0000256" key="1">
    <source>
        <dbReference type="SAM" id="Coils"/>
    </source>
</evidence>
<evidence type="ECO:0000313" key="2">
    <source>
        <dbReference type="EMBL" id="MDO8168155.1"/>
    </source>
</evidence>
<organism evidence="2 3">
    <name type="scientific">Candidatus Phytoplasma melaleucae</name>
    <dbReference type="NCBI Taxonomy" id="2982630"/>
    <lineage>
        <taxon>Bacteria</taxon>
        <taxon>Bacillati</taxon>
        <taxon>Mycoplasmatota</taxon>
        <taxon>Mollicutes</taxon>
        <taxon>Acholeplasmatales</taxon>
        <taxon>Acholeplasmataceae</taxon>
        <taxon>Candidatus Phytoplasma</taxon>
    </lineage>
</organism>
<reference evidence="2 3" key="1">
    <citation type="journal article" date="2023" name="Int. J. Syst. Evol. Microbiol.">
        <title>The observation of taxonomic boundaries for the 16SrII and 16SrXXV phytoplasmas using genome-based delimitation.</title>
        <authorList>
            <person name="Rodrigues Jardim B."/>
            <person name="Tran-Nguyen L.T.T."/>
            <person name="Gambley C."/>
            <person name="Al-Sadi A.M."/>
            <person name="Al-Subhi A.M."/>
            <person name="Foissac X."/>
            <person name="Salar P."/>
            <person name="Cai H."/>
            <person name="Yang J.Y."/>
            <person name="Davis R."/>
            <person name="Jones L."/>
            <person name="Rodoni B."/>
            <person name="Constable F.E."/>
        </authorList>
    </citation>
    <scope>NUCLEOTIDE SEQUENCE [LARGE SCALE GENOMIC DNA]</scope>
    <source>
        <strain evidence="2">BAWM-155c</strain>
    </source>
</reference>
<dbReference type="RefSeq" id="WP_304515360.1">
    <property type="nucleotide sequence ID" value="NZ_JAOSID010000005.1"/>
</dbReference>
<sequence>MLNFRKAFISVIYVWLFLNFSAAIIFSKKWIIIPPSLLNIYAMENDMQEKLNNEKTKNKHKISDNRALRQIENLQTKINQIQNDIKVFLQKDIINISRIKTISLFLDEFDKELEDLKTKVEVFYTTEQSLLLIREIEVKIKRKENDFHKECLFYYNINILGDEYDSISGLFWDFSV</sequence>
<name>A0ABT9DDQ3_9MOLU</name>
<evidence type="ECO:0000313" key="3">
    <source>
        <dbReference type="Proteomes" id="UP001172036"/>
    </source>
</evidence>
<proteinExistence type="predicted"/>